<dbReference type="RefSeq" id="WP_165059104.1">
    <property type="nucleotide sequence ID" value="NZ_CP072829.1"/>
</dbReference>
<evidence type="ECO:0000313" key="3">
    <source>
        <dbReference type="Proteomes" id="UP000636394"/>
    </source>
</evidence>
<evidence type="ECO:0000313" key="2">
    <source>
        <dbReference type="EMBL" id="QTU84837.1"/>
    </source>
</evidence>
<dbReference type="EMBL" id="CP072829">
    <property type="protein sequence ID" value="QTU84837.1"/>
    <property type="molecule type" value="Genomic_DNA"/>
</dbReference>
<gene>
    <name evidence="1" type="ORF">GMI68_06200</name>
    <name evidence="2" type="ORF">J7S26_02680</name>
</gene>
<proteinExistence type="predicted"/>
<organism evidence="2 4">
    <name type="scientific">Xiamenia xianingshaonis</name>
    <dbReference type="NCBI Taxonomy" id="2682776"/>
    <lineage>
        <taxon>Bacteria</taxon>
        <taxon>Bacillati</taxon>
        <taxon>Actinomycetota</taxon>
        <taxon>Coriobacteriia</taxon>
        <taxon>Eggerthellales</taxon>
        <taxon>Eggerthellaceae</taxon>
        <taxon>Xiamenia</taxon>
    </lineage>
</organism>
<evidence type="ECO:0000313" key="4">
    <source>
        <dbReference type="Proteomes" id="UP000671910"/>
    </source>
</evidence>
<dbReference type="PROSITE" id="PS51257">
    <property type="entry name" value="PROKAR_LIPOPROTEIN"/>
    <property type="match status" value="1"/>
</dbReference>
<evidence type="ECO:0000313" key="1">
    <source>
        <dbReference type="EMBL" id="NHM14357.1"/>
    </source>
</evidence>
<dbReference type="KEGG" id="ebz:J7S26_02680"/>
<reference evidence="1 3" key="1">
    <citation type="submission" date="2019-11" db="EMBL/GenBank/DDBJ databases">
        <title>Eggerthellaceae novel genus isolated from the rectal contents of marmort.</title>
        <authorList>
            <person name="Zhang G."/>
        </authorList>
    </citation>
    <scope>NUCLEOTIDE SEQUENCE [LARGE SCALE GENOMIC DNA]</scope>
    <source>
        <strain evidence="3">zg-886</strain>
        <strain evidence="1">Zg-886</strain>
    </source>
</reference>
<sequence length="160" mass="16655">MKKALGLFLGLIGLLIACCVFVLFVPSIGSWENPFSLLANHAQVTATNAAIDVSGMKDKVSSAIEDRKADIAAATGLDESTVDAVVDDLAIDQWEAAVLPEDAVAANTFDGSALGVDGTITTYDDPSYVTVDAYGQTVTLAVPESAQAYVGYLPYVGYLG</sequence>
<dbReference type="Proteomes" id="UP000636394">
    <property type="component" value="Unassembled WGS sequence"/>
</dbReference>
<dbReference type="Proteomes" id="UP000671910">
    <property type="component" value="Chromosome"/>
</dbReference>
<keyword evidence="3" id="KW-1185">Reference proteome</keyword>
<dbReference type="EMBL" id="WPCR01000007">
    <property type="protein sequence ID" value="NHM14357.1"/>
    <property type="molecule type" value="Genomic_DNA"/>
</dbReference>
<protein>
    <submittedName>
        <fullName evidence="2">Uncharacterized protein</fullName>
    </submittedName>
</protein>
<reference evidence="2" key="2">
    <citation type="submission" date="2021-04" db="EMBL/GenBank/DDBJ databases">
        <title>Novel species in family Eggerthellaceae.</title>
        <authorList>
            <person name="Zhang G."/>
        </authorList>
    </citation>
    <scope>NUCLEOTIDE SEQUENCE</scope>
    <source>
        <strain evidence="2">Zg-886</strain>
    </source>
</reference>
<accession>A0A9E6MRV7</accession>
<name>A0A9E6MRV7_9ACTN</name>
<dbReference type="AlphaFoldDB" id="A0A9E6MRV7"/>